<dbReference type="InterPro" id="IPR027417">
    <property type="entry name" value="P-loop_NTPase"/>
</dbReference>
<gene>
    <name evidence="6" type="ORF">LCGC14_0332000</name>
</gene>
<keyword evidence="4" id="KW-0233">DNA recombination</keyword>
<dbReference type="PRINTS" id="PR00142">
    <property type="entry name" value="RECA"/>
</dbReference>
<dbReference type="PROSITE" id="PS50163">
    <property type="entry name" value="RECA_3"/>
    <property type="match status" value="1"/>
</dbReference>
<dbReference type="GO" id="GO:0003697">
    <property type="term" value="F:single-stranded DNA binding"/>
    <property type="evidence" value="ECO:0007669"/>
    <property type="project" value="InterPro"/>
</dbReference>
<dbReference type="GO" id="GO:0005524">
    <property type="term" value="F:ATP binding"/>
    <property type="evidence" value="ECO:0007669"/>
    <property type="project" value="UniProtKB-KW"/>
</dbReference>
<protein>
    <recommendedName>
        <fullName evidence="5">RecA family profile 2 domain-containing protein</fullName>
    </recommendedName>
</protein>
<dbReference type="PANTHER" id="PTHR45900:SF1">
    <property type="entry name" value="MITOCHONDRIAL DNA REPAIR PROTEIN RECA HOMOLOG-RELATED"/>
    <property type="match status" value="1"/>
</dbReference>
<proteinExistence type="inferred from homology"/>
<dbReference type="InterPro" id="IPR020587">
    <property type="entry name" value="RecA_monomer-monomer_interface"/>
</dbReference>
<evidence type="ECO:0000256" key="4">
    <source>
        <dbReference type="ARBA" id="ARBA00023172"/>
    </source>
</evidence>
<dbReference type="EMBL" id="LAZR01000234">
    <property type="protein sequence ID" value="KKN80231.1"/>
    <property type="molecule type" value="Genomic_DNA"/>
</dbReference>
<dbReference type="GO" id="GO:0006310">
    <property type="term" value="P:DNA recombination"/>
    <property type="evidence" value="ECO:0007669"/>
    <property type="project" value="UniProtKB-KW"/>
</dbReference>
<dbReference type="InterPro" id="IPR013765">
    <property type="entry name" value="DNA_recomb/repair_RecA"/>
</dbReference>
<dbReference type="Gene3D" id="3.40.50.300">
    <property type="entry name" value="P-loop containing nucleotide triphosphate hydrolases"/>
    <property type="match status" value="1"/>
</dbReference>
<dbReference type="GO" id="GO:0006281">
    <property type="term" value="P:DNA repair"/>
    <property type="evidence" value="ECO:0007669"/>
    <property type="project" value="InterPro"/>
</dbReference>
<keyword evidence="2" id="KW-0547">Nucleotide-binding</keyword>
<reference evidence="6" key="1">
    <citation type="journal article" date="2015" name="Nature">
        <title>Complex archaea that bridge the gap between prokaryotes and eukaryotes.</title>
        <authorList>
            <person name="Spang A."/>
            <person name="Saw J.H."/>
            <person name="Jorgensen S.L."/>
            <person name="Zaremba-Niedzwiedzka K."/>
            <person name="Martijn J."/>
            <person name="Lind A.E."/>
            <person name="van Eijk R."/>
            <person name="Schleper C."/>
            <person name="Guy L."/>
            <person name="Ettema T.J."/>
        </authorList>
    </citation>
    <scope>NUCLEOTIDE SEQUENCE</scope>
</reference>
<evidence type="ECO:0000313" key="6">
    <source>
        <dbReference type="EMBL" id="KKN80231.1"/>
    </source>
</evidence>
<dbReference type="AlphaFoldDB" id="A0A0F9W3H2"/>
<evidence type="ECO:0000256" key="2">
    <source>
        <dbReference type="ARBA" id="ARBA00022741"/>
    </source>
</evidence>
<organism evidence="6">
    <name type="scientific">marine sediment metagenome</name>
    <dbReference type="NCBI Taxonomy" id="412755"/>
    <lineage>
        <taxon>unclassified sequences</taxon>
        <taxon>metagenomes</taxon>
        <taxon>ecological metagenomes</taxon>
    </lineage>
</organism>
<sequence>MSKKKKAKEKSKSHGQLLQELADDFTDSHKGGEAILGNSPLLDSIVKIRIPTGCPNLDAMMQGGFPCGRVTQVYGNFSTGKSTIVQSGLIWCTCNDGVAVLIDPEVSFDPERFARMGGDPEKVILLQKSYTKPERTSKKQGDRILPAMSVQDVFLYIRDILNSLAGKPEWVGRPVFVGLDSLDNVTTNQALEGEKQGMTLKPRLIREGFRDISTPIAKARAAFVIVSQIIEQIGGYHHKTQETSGGGGPKFISSVRLNTRRMGRYPTDESTGNLLIRTTATKSKLFRPYTQAVTAINNDSGWALEGIDPDYCLLYGCEESITTRGGWKYVIPTGELAQKHELVEGEEVAFQMATWREVIRRNPKIRAYLMDIIAAKYAKPSVFVEPEPDDVEIPDEG</sequence>
<accession>A0A0F9W3H2</accession>
<dbReference type="InterPro" id="IPR049428">
    <property type="entry name" value="RecA-like_N"/>
</dbReference>
<dbReference type="GO" id="GO:0008094">
    <property type="term" value="F:ATP-dependent activity, acting on DNA"/>
    <property type="evidence" value="ECO:0007669"/>
    <property type="project" value="InterPro"/>
</dbReference>
<feature type="domain" description="RecA family profile 2" evidence="5">
    <location>
        <begin position="234"/>
        <end position="308"/>
    </location>
</feature>
<keyword evidence="3" id="KW-0067">ATP-binding</keyword>
<dbReference type="PANTHER" id="PTHR45900">
    <property type="entry name" value="RECA"/>
    <property type="match status" value="1"/>
</dbReference>
<comment type="caution">
    <text evidence="6">The sequence shown here is derived from an EMBL/GenBank/DDBJ whole genome shotgun (WGS) entry which is preliminary data.</text>
</comment>
<evidence type="ECO:0000256" key="3">
    <source>
        <dbReference type="ARBA" id="ARBA00022840"/>
    </source>
</evidence>
<name>A0A0F9W3H2_9ZZZZ</name>
<dbReference type="Pfam" id="PF00154">
    <property type="entry name" value="RecA_N"/>
    <property type="match status" value="2"/>
</dbReference>
<evidence type="ECO:0000256" key="1">
    <source>
        <dbReference type="ARBA" id="ARBA00009391"/>
    </source>
</evidence>
<evidence type="ECO:0000259" key="5">
    <source>
        <dbReference type="PROSITE" id="PS50163"/>
    </source>
</evidence>
<dbReference type="SUPFAM" id="SSF52540">
    <property type="entry name" value="P-loop containing nucleoside triphosphate hydrolases"/>
    <property type="match status" value="1"/>
</dbReference>
<comment type="similarity">
    <text evidence="1">Belongs to the RecA family.</text>
</comment>